<protein>
    <submittedName>
        <fullName evidence="1">Uncharacterized protein</fullName>
    </submittedName>
</protein>
<evidence type="ECO:0000313" key="2">
    <source>
        <dbReference type="Proteomes" id="UP001302812"/>
    </source>
</evidence>
<accession>A0AAN6QHR5</accession>
<proteinExistence type="predicted"/>
<dbReference type="AlphaFoldDB" id="A0AAN6QHR5"/>
<reference evidence="1" key="1">
    <citation type="journal article" date="2023" name="Mol. Phylogenet. Evol.">
        <title>Genome-scale phylogeny and comparative genomics of the fungal order Sordariales.</title>
        <authorList>
            <person name="Hensen N."/>
            <person name="Bonometti L."/>
            <person name="Westerberg I."/>
            <person name="Brannstrom I.O."/>
            <person name="Guillou S."/>
            <person name="Cros-Aarteil S."/>
            <person name="Calhoun S."/>
            <person name="Haridas S."/>
            <person name="Kuo A."/>
            <person name="Mondo S."/>
            <person name="Pangilinan J."/>
            <person name="Riley R."/>
            <person name="LaButti K."/>
            <person name="Andreopoulos B."/>
            <person name="Lipzen A."/>
            <person name="Chen C."/>
            <person name="Yan M."/>
            <person name="Daum C."/>
            <person name="Ng V."/>
            <person name="Clum A."/>
            <person name="Steindorff A."/>
            <person name="Ohm R.A."/>
            <person name="Martin F."/>
            <person name="Silar P."/>
            <person name="Natvig D.O."/>
            <person name="Lalanne C."/>
            <person name="Gautier V."/>
            <person name="Ament-Velasquez S.L."/>
            <person name="Kruys A."/>
            <person name="Hutchinson M.I."/>
            <person name="Powell A.J."/>
            <person name="Barry K."/>
            <person name="Miller A.N."/>
            <person name="Grigoriev I.V."/>
            <person name="Debuchy R."/>
            <person name="Gladieux P."/>
            <person name="Hiltunen Thoren M."/>
            <person name="Johannesson H."/>
        </authorList>
    </citation>
    <scope>NUCLEOTIDE SEQUENCE</scope>
    <source>
        <strain evidence="1">CBS 508.74</strain>
    </source>
</reference>
<gene>
    <name evidence="1" type="ORF">N656DRAFT_785257</name>
</gene>
<keyword evidence="2" id="KW-1185">Reference proteome</keyword>
<evidence type="ECO:0000313" key="1">
    <source>
        <dbReference type="EMBL" id="KAK4107467.1"/>
    </source>
</evidence>
<comment type="caution">
    <text evidence="1">The sequence shown here is derived from an EMBL/GenBank/DDBJ whole genome shotgun (WGS) entry which is preliminary data.</text>
</comment>
<sequence>MPLCNIWRPILRPGRAGAFTAFITAASACTPRTSFPRRPIPLQISAFSSKSDPGSGWSIDSTPELWRPKSFDSAHAVIQHELQKYNLRDWGFVIVRCTYRSQKKWDKFIALAQGHARDYFEECQMPPVHERLRWTITEDAAALEGANILETSRRFEDWALRPGGLGVQERQGTKFPPGWRSSLPLHYNFFLHVDEESLESVMEGPKKGPEGQERGYFCKLVNSGTVLLAEKAQRNDWDNVPAEDKDSEVGLVAEEDLHELRKRVRIDRLISVDAMLEEDTECWYDLPRDDEDIIEAWTW</sequence>
<dbReference type="RefSeq" id="XP_064665037.1">
    <property type="nucleotide sequence ID" value="XM_064816340.1"/>
</dbReference>
<reference evidence="1" key="2">
    <citation type="submission" date="2023-05" db="EMBL/GenBank/DDBJ databases">
        <authorList>
            <consortium name="Lawrence Berkeley National Laboratory"/>
            <person name="Steindorff A."/>
            <person name="Hensen N."/>
            <person name="Bonometti L."/>
            <person name="Westerberg I."/>
            <person name="Brannstrom I.O."/>
            <person name="Guillou S."/>
            <person name="Cros-Aarteil S."/>
            <person name="Calhoun S."/>
            <person name="Haridas S."/>
            <person name="Kuo A."/>
            <person name="Mondo S."/>
            <person name="Pangilinan J."/>
            <person name="Riley R."/>
            <person name="Labutti K."/>
            <person name="Andreopoulos B."/>
            <person name="Lipzen A."/>
            <person name="Chen C."/>
            <person name="Yanf M."/>
            <person name="Daum C."/>
            <person name="Ng V."/>
            <person name="Clum A."/>
            <person name="Ohm R."/>
            <person name="Martin F."/>
            <person name="Silar P."/>
            <person name="Natvig D."/>
            <person name="Lalanne C."/>
            <person name="Gautier V."/>
            <person name="Ament-Velasquez S.L."/>
            <person name="Kruys A."/>
            <person name="Hutchinson M.I."/>
            <person name="Powell A.J."/>
            <person name="Barry K."/>
            <person name="Miller A.N."/>
            <person name="Grigoriev I.V."/>
            <person name="Debuchy R."/>
            <person name="Gladieux P."/>
            <person name="Thoren M.H."/>
            <person name="Johannesson H."/>
        </authorList>
    </citation>
    <scope>NUCLEOTIDE SEQUENCE</scope>
    <source>
        <strain evidence="1">CBS 508.74</strain>
    </source>
</reference>
<name>A0AAN6QHR5_9PEZI</name>
<dbReference type="EMBL" id="MU853373">
    <property type="protein sequence ID" value="KAK4107467.1"/>
    <property type="molecule type" value="Genomic_DNA"/>
</dbReference>
<organism evidence="1 2">
    <name type="scientific">Canariomyces notabilis</name>
    <dbReference type="NCBI Taxonomy" id="2074819"/>
    <lineage>
        <taxon>Eukaryota</taxon>
        <taxon>Fungi</taxon>
        <taxon>Dikarya</taxon>
        <taxon>Ascomycota</taxon>
        <taxon>Pezizomycotina</taxon>
        <taxon>Sordariomycetes</taxon>
        <taxon>Sordariomycetidae</taxon>
        <taxon>Sordariales</taxon>
        <taxon>Chaetomiaceae</taxon>
        <taxon>Canariomyces</taxon>
    </lineage>
</organism>
<dbReference type="GeneID" id="89940465"/>
<dbReference type="Proteomes" id="UP001302812">
    <property type="component" value="Unassembled WGS sequence"/>
</dbReference>